<keyword evidence="4" id="KW-1185">Reference proteome</keyword>
<organism evidence="3 4">
    <name type="scientific">Marinigracilibium pacificum</name>
    <dbReference type="NCBI Taxonomy" id="2729599"/>
    <lineage>
        <taxon>Bacteria</taxon>
        <taxon>Pseudomonadati</taxon>
        <taxon>Bacteroidota</taxon>
        <taxon>Cytophagia</taxon>
        <taxon>Cytophagales</taxon>
        <taxon>Flammeovirgaceae</taxon>
        <taxon>Marinigracilibium</taxon>
    </lineage>
</organism>
<feature type="domain" description="FAS1" evidence="2">
    <location>
        <begin position="439"/>
        <end position="577"/>
    </location>
</feature>
<evidence type="ECO:0000313" key="4">
    <source>
        <dbReference type="Proteomes" id="UP000559010"/>
    </source>
</evidence>
<sequence length="582" mass="60355">MKTLQSLYLKRLSLILLSIFVLGLSSCDDDDNPGTQPQIDENLAEVAEDAGFSALLAAAEEAGLSDALTDENSDLTVFAPTNDAFAAFLSANGWADVTEIPDAALEAVLKYHILGSSKSSSELGASEETLEGNSIYLNTSALTVNGNVDILSANVNASNGIIHVIDAVLMPPTENIVAIAAGNDDFSILVSLLQRAGLVEAVQNGEFTVFAPTNTAFENSGITTAVAEQLSDEELTDILTYHVIGGFAFSSNLSNGDITMLNGESLTVDADNGTLQGANNEDPVGLTATDILGTNGVIHVIDGVLLPPKTIVDVAVYNGFDSLAVAVQEAGLVQALSEGELTVFAPTNAAFVNLLSNLSYAQVSDIPSDLLTAVLTYHVVDGVVSSEMLSDGFVPTLNGQAVKVNVAGLTLNGNTNIVAVDVMADNGIVHAIDKVLVPETRTIAEIAGDAGLSRLVEALTEAGLAETFTLEGNYTVFAPSNAAFDALYSALGASGPADIDDATLTAVLTYHVLGNRVYSSDLTDGAMPETLQGGTFTVNIDSNVTITDNDPDNTDATVTATDIQATNGVIHTINQIILPVDI</sequence>
<name>A0A848IYR6_9BACT</name>
<dbReference type="EMBL" id="JABBNU010000004">
    <property type="protein sequence ID" value="NMM48415.1"/>
    <property type="molecule type" value="Genomic_DNA"/>
</dbReference>
<dbReference type="InterPro" id="IPR036378">
    <property type="entry name" value="FAS1_dom_sf"/>
</dbReference>
<keyword evidence="1" id="KW-0732">Signal</keyword>
<dbReference type="FunFam" id="2.30.180.10:FF:000032">
    <property type="entry name" value="Fasciclin domain-containing protein, putative"/>
    <property type="match status" value="3"/>
</dbReference>
<feature type="domain" description="FAS1" evidence="2">
    <location>
        <begin position="307"/>
        <end position="436"/>
    </location>
</feature>
<proteinExistence type="predicted"/>
<feature type="domain" description="FAS1" evidence="2">
    <location>
        <begin position="173"/>
        <end position="305"/>
    </location>
</feature>
<feature type="domain" description="FAS1" evidence="2">
    <location>
        <begin position="39"/>
        <end position="169"/>
    </location>
</feature>
<dbReference type="RefSeq" id="WP_169680130.1">
    <property type="nucleotide sequence ID" value="NZ_JABBNU010000004.1"/>
</dbReference>
<dbReference type="InterPro" id="IPR000782">
    <property type="entry name" value="FAS1_domain"/>
</dbReference>
<dbReference type="AlphaFoldDB" id="A0A848IYR6"/>
<dbReference type="SUPFAM" id="SSF82153">
    <property type="entry name" value="FAS1 domain"/>
    <property type="match status" value="4"/>
</dbReference>
<dbReference type="PROSITE" id="PS50213">
    <property type="entry name" value="FAS1"/>
    <property type="match status" value="4"/>
</dbReference>
<evidence type="ECO:0000313" key="3">
    <source>
        <dbReference type="EMBL" id="NMM48415.1"/>
    </source>
</evidence>
<dbReference type="Gene3D" id="2.30.180.10">
    <property type="entry name" value="FAS1 domain"/>
    <property type="match status" value="4"/>
</dbReference>
<dbReference type="Proteomes" id="UP000559010">
    <property type="component" value="Unassembled WGS sequence"/>
</dbReference>
<dbReference type="InterPro" id="IPR050904">
    <property type="entry name" value="Adhesion/Biosynth-related"/>
</dbReference>
<evidence type="ECO:0000259" key="2">
    <source>
        <dbReference type="PROSITE" id="PS50213"/>
    </source>
</evidence>
<dbReference type="PROSITE" id="PS51257">
    <property type="entry name" value="PROKAR_LIPOPROTEIN"/>
    <property type="match status" value="1"/>
</dbReference>
<feature type="signal peptide" evidence="1">
    <location>
        <begin position="1"/>
        <end position="27"/>
    </location>
</feature>
<dbReference type="GO" id="GO:0005615">
    <property type="term" value="C:extracellular space"/>
    <property type="evidence" value="ECO:0007669"/>
    <property type="project" value="TreeGrafter"/>
</dbReference>
<dbReference type="PANTHER" id="PTHR10900:SF77">
    <property type="entry name" value="FI19380P1"/>
    <property type="match status" value="1"/>
</dbReference>
<protein>
    <submittedName>
        <fullName evidence="3">Fasciclin domain-containing protein</fullName>
    </submittedName>
</protein>
<comment type="caution">
    <text evidence="3">The sequence shown here is derived from an EMBL/GenBank/DDBJ whole genome shotgun (WGS) entry which is preliminary data.</text>
</comment>
<dbReference type="PANTHER" id="PTHR10900">
    <property type="entry name" value="PERIOSTIN-RELATED"/>
    <property type="match status" value="1"/>
</dbReference>
<accession>A0A848IYR6</accession>
<dbReference type="SMART" id="SM00554">
    <property type="entry name" value="FAS1"/>
    <property type="match status" value="4"/>
</dbReference>
<dbReference type="Pfam" id="PF02469">
    <property type="entry name" value="Fasciclin"/>
    <property type="match status" value="4"/>
</dbReference>
<gene>
    <name evidence="3" type="ORF">HH304_08395</name>
</gene>
<reference evidence="3 4" key="1">
    <citation type="submission" date="2020-04" db="EMBL/GenBank/DDBJ databases">
        <title>Flammeovirgaceae bacterium KN852 isolated from deep sea.</title>
        <authorList>
            <person name="Zhang D.-C."/>
        </authorList>
    </citation>
    <scope>NUCLEOTIDE SEQUENCE [LARGE SCALE GENOMIC DNA]</scope>
    <source>
        <strain evidence="3 4">KN852</strain>
    </source>
</reference>
<evidence type="ECO:0000256" key="1">
    <source>
        <dbReference type="SAM" id="SignalP"/>
    </source>
</evidence>
<feature type="chain" id="PRO_5032465831" evidence="1">
    <location>
        <begin position="28"/>
        <end position="582"/>
    </location>
</feature>